<evidence type="ECO:0000256" key="1">
    <source>
        <dbReference type="ARBA" id="ARBA00007749"/>
    </source>
</evidence>
<evidence type="ECO:0000313" key="6">
    <source>
        <dbReference type="EMBL" id="KAF2267194.1"/>
    </source>
</evidence>
<keyword evidence="2" id="KW-0479">Metal-binding</keyword>
<reference evidence="7" key="1">
    <citation type="journal article" date="2020" name="Stud. Mycol.">
        <title>101 Dothideomycetes genomes: A test case for predicting lifestyles and emergence of pathogens.</title>
        <authorList>
            <person name="Haridas S."/>
            <person name="Albert R."/>
            <person name="Binder M."/>
            <person name="Bloem J."/>
            <person name="LaButti K."/>
            <person name="Salamov A."/>
            <person name="Andreopoulos B."/>
            <person name="Baker S."/>
            <person name="Barry K."/>
            <person name="Bills G."/>
            <person name="Bluhm B."/>
            <person name="Cannon C."/>
            <person name="Castanera R."/>
            <person name="Culley D."/>
            <person name="Daum C."/>
            <person name="Ezra D."/>
            <person name="Gonzalez J."/>
            <person name="Henrissat B."/>
            <person name="Kuo A."/>
            <person name="Liang C."/>
            <person name="Lipzen A."/>
            <person name="Lutzoni F."/>
            <person name="Magnuson J."/>
            <person name="Mondo S."/>
            <person name="Nolan M."/>
            <person name="Ohm R."/>
            <person name="Pangilinan J."/>
            <person name="Park H.-J."/>
            <person name="Ramirez L."/>
            <person name="Alfaro M."/>
            <person name="Sun H."/>
            <person name="Tritt A."/>
            <person name="Yoshinaga Y."/>
            <person name="Zwiers L.-H."/>
            <person name="Turgeon B."/>
            <person name="Goodwin S."/>
            <person name="Spatafora J."/>
            <person name="Crous P."/>
            <person name="Grigoriev I."/>
        </authorList>
    </citation>
    <scope>NUCLEOTIDE SEQUENCE [LARGE SCALE GENOMIC DNA]</scope>
    <source>
        <strain evidence="7">CBS 304.66</strain>
    </source>
</reference>
<evidence type="ECO:0000256" key="4">
    <source>
        <dbReference type="ARBA" id="ARBA00022833"/>
    </source>
</evidence>
<dbReference type="AlphaFoldDB" id="A0A9P4N7S1"/>
<evidence type="ECO:0000259" key="5">
    <source>
        <dbReference type="SMART" id="SM00849"/>
    </source>
</evidence>
<dbReference type="InterPro" id="IPR051013">
    <property type="entry name" value="MBL_superfamily_lactonases"/>
</dbReference>
<sequence length="383" mass="41995">MPATYDPVAPPDLTLPPSTNTVSVSIIDTTSSITGLPTSRFFVPEVSGAKYFVDVRAFSFLIQHPRLNRHLLFDLGIRKDIENVPFINNLKSSSAEVKVEKGVREVLEEGGFDATRLEAVIWSHWHFDHTGNPSTFEPHTAVIVGPGFKNKVAPGYPANPDAHFLESDYTGRELREIDFSPGAGVTSIGQFRALDYFGDGSFYLLDTPGHAVGHLCGLARVTSNPDSFIFMGGDACHHPGEFRPSKYLPFPPNISPNPFTSFTAPTAPCPGSLFEGLLRDGDPTRSFYDLSPSGVHYNVEEAEKTIAKIQGADCRDNILVAVAHDSTLPSVVDFFPKTANEFVEKGWVKKLRWLFLRDFAKAVGYDGEVEGISADWAKWNGTG</sequence>
<comment type="similarity">
    <text evidence="1">Belongs to the metallo-beta-lactamase superfamily.</text>
</comment>
<organism evidence="6 7">
    <name type="scientific">Lojkania enalia</name>
    <dbReference type="NCBI Taxonomy" id="147567"/>
    <lineage>
        <taxon>Eukaryota</taxon>
        <taxon>Fungi</taxon>
        <taxon>Dikarya</taxon>
        <taxon>Ascomycota</taxon>
        <taxon>Pezizomycotina</taxon>
        <taxon>Dothideomycetes</taxon>
        <taxon>Pleosporomycetidae</taxon>
        <taxon>Pleosporales</taxon>
        <taxon>Pleosporales incertae sedis</taxon>
        <taxon>Lojkania</taxon>
    </lineage>
</organism>
<dbReference type="OrthoDB" id="10250730at2759"/>
<dbReference type="PANTHER" id="PTHR42978:SF5">
    <property type="entry name" value="METALLO-BETA-LACTAMASE DOMAIN-CONTAINING PROTEIN"/>
    <property type="match status" value="1"/>
</dbReference>
<name>A0A9P4N7S1_9PLEO</name>
<evidence type="ECO:0000256" key="2">
    <source>
        <dbReference type="ARBA" id="ARBA00022723"/>
    </source>
</evidence>
<dbReference type="Proteomes" id="UP000800093">
    <property type="component" value="Unassembled WGS sequence"/>
</dbReference>
<proteinExistence type="inferred from homology"/>
<evidence type="ECO:0000256" key="3">
    <source>
        <dbReference type="ARBA" id="ARBA00022801"/>
    </source>
</evidence>
<dbReference type="Pfam" id="PF00753">
    <property type="entry name" value="Lactamase_B"/>
    <property type="match status" value="1"/>
</dbReference>
<evidence type="ECO:0000313" key="7">
    <source>
        <dbReference type="Proteomes" id="UP000800093"/>
    </source>
</evidence>
<dbReference type="SUPFAM" id="SSF56281">
    <property type="entry name" value="Metallo-hydrolase/oxidoreductase"/>
    <property type="match status" value="1"/>
</dbReference>
<keyword evidence="4" id="KW-0862">Zinc</keyword>
<protein>
    <recommendedName>
        <fullName evidence="5">Metallo-beta-lactamase domain-containing protein</fullName>
    </recommendedName>
</protein>
<feature type="domain" description="Metallo-beta-lactamase" evidence="5">
    <location>
        <begin position="56"/>
        <end position="272"/>
    </location>
</feature>
<dbReference type="GO" id="GO:0046872">
    <property type="term" value="F:metal ion binding"/>
    <property type="evidence" value="ECO:0007669"/>
    <property type="project" value="UniProtKB-KW"/>
</dbReference>
<dbReference type="SMART" id="SM00849">
    <property type="entry name" value="Lactamase_B"/>
    <property type="match status" value="1"/>
</dbReference>
<gene>
    <name evidence="6" type="ORF">CC78DRAFT_530992</name>
</gene>
<dbReference type="InterPro" id="IPR036866">
    <property type="entry name" value="RibonucZ/Hydroxyglut_hydro"/>
</dbReference>
<dbReference type="CDD" id="cd07730">
    <property type="entry name" value="metallo-hydrolase-like_MBL-fold"/>
    <property type="match status" value="1"/>
</dbReference>
<dbReference type="EMBL" id="ML986593">
    <property type="protein sequence ID" value="KAF2267194.1"/>
    <property type="molecule type" value="Genomic_DNA"/>
</dbReference>
<dbReference type="GO" id="GO:0016787">
    <property type="term" value="F:hydrolase activity"/>
    <property type="evidence" value="ECO:0007669"/>
    <property type="project" value="UniProtKB-KW"/>
</dbReference>
<dbReference type="InterPro" id="IPR001279">
    <property type="entry name" value="Metallo-B-lactamas"/>
</dbReference>
<keyword evidence="7" id="KW-1185">Reference proteome</keyword>
<accession>A0A9P4N7S1</accession>
<comment type="caution">
    <text evidence="6">The sequence shown here is derived from an EMBL/GenBank/DDBJ whole genome shotgun (WGS) entry which is preliminary data.</text>
</comment>
<keyword evidence="3" id="KW-0378">Hydrolase</keyword>
<dbReference type="Gene3D" id="3.60.15.10">
    <property type="entry name" value="Ribonuclease Z/Hydroxyacylglutathione hydrolase-like"/>
    <property type="match status" value="1"/>
</dbReference>
<dbReference type="PANTHER" id="PTHR42978">
    <property type="entry name" value="QUORUM-QUENCHING LACTONASE YTNP-RELATED-RELATED"/>
    <property type="match status" value="1"/>
</dbReference>